<feature type="region of interest" description="Disordered" evidence="1">
    <location>
        <begin position="23"/>
        <end position="69"/>
    </location>
</feature>
<comment type="caution">
    <text evidence="2">The sequence shown here is derived from an EMBL/GenBank/DDBJ whole genome shotgun (WGS) entry which is preliminary data.</text>
</comment>
<organism evidence="2 3">
    <name type="scientific">Actinomadura livida</name>
    <dbReference type="NCBI Taxonomy" id="79909"/>
    <lineage>
        <taxon>Bacteria</taxon>
        <taxon>Bacillati</taxon>
        <taxon>Actinomycetota</taxon>
        <taxon>Actinomycetes</taxon>
        <taxon>Streptosporangiales</taxon>
        <taxon>Thermomonosporaceae</taxon>
        <taxon>Actinomadura</taxon>
    </lineage>
</organism>
<accession>A0ABN1E4R1</accession>
<reference evidence="2 3" key="1">
    <citation type="journal article" date="2019" name="Int. J. Syst. Evol. Microbiol.">
        <title>The Global Catalogue of Microorganisms (GCM) 10K type strain sequencing project: providing services to taxonomists for standard genome sequencing and annotation.</title>
        <authorList>
            <consortium name="The Broad Institute Genomics Platform"/>
            <consortium name="The Broad Institute Genome Sequencing Center for Infectious Disease"/>
            <person name="Wu L."/>
            <person name="Ma J."/>
        </authorList>
    </citation>
    <scope>NUCLEOTIDE SEQUENCE [LARGE SCALE GENOMIC DNA]</scope>
    <source>
        <strain evidence="2 3">JCM 10667</strain>
    </source>
</reference>
<keyword evidence="3" id="KW-1185">Reference proteome</keyword>
<dbReference type="Proteomes" id="UP001501427">
    <property type="component" value="Unassembled WGS sequence"/>
</dbReference>
<protein>
    <submittedName>
        <fullName evidence="2">Uncharacterized protein</fullName>
    </submittedName>
</protein>
<evidence type="ECO:0000313" key="3">
    <source>
        <dbReference type="Proteomes" id="UP001501427"/>
    </source>
</evidence>
<sequence length="69" mass="7244">MPGSSKMIMIRMTFPVVEAGMSEGMRRGRAVRPRDGRAGEAVATRRDPQGTEMGEGTCSGPATLYGGAV</sequence>
<evidence type="ECO:0000256" key="1">
    <source>
        <dbReference type="SAM" id="MobiDB-lite"/>
    </source>
</evidence>
<gene>
    <name evidence="2" type="ORF">GCM10009546_20970</name>
</gene>
<proteinExistence type="predicted"/>
<evidence type="ECO:0000313" key="2">
    <source>
        <dbReference type="EMBL" id="GAA0558711.1"/>
    </source>
</evidence>
<dbReference type="EMBL" id="BAAAHD010000020">
    <property type="protein sequence ID" value="GAA0558711.1"/>
    <property type="molecule type" value="Genomic_DNA"/>
</dbReference>
<feature type="compositionally biased region" description="Basic and acidic residues" evidence="1">
    <location>
        <begin position="32"/>
        <end position="49"/>
    </location>
</feature>
<name>A0ABN1E4R1_9ACTN</name>